<name>A0A061A792_9ACTN</name>
<evidence type="ECO:0000313" key="2">
    <source>
        <dbReference type="EMBL" id="CDR12674.1"/>
    </source>
</evidence>
<gene>
    <name evidence="2" type="ORF">SIRAN7734</name>
</gene>
<dbReference type="HOGENOM" id="CLU_109358_0_0_11"/>
<reference evidence="2" key="1">
    <citation type="submission" date="2014-05" db="EMBL/GenBank/DDBJ databases">
        <authorList>
            <person name="Horn Fabian"/>
        </authorList>
    </citation>
    <scope>NUCLEOTIDE SEQUENCE</scope>
</reference>
<protein>
    <submittedName>
        <fullName evidence="2">Uncharacterized protein</fullName>
    </submittedName>
</protein>
<organism evidence="2">
    <name type="scientific">Streptomyces iranensis</name>
    <dbReference type="NCBI Taxonomy" id="576784"/>
    <lineage>
        <taxon>Bacteria</taxon>
        <taxon>Bacillati</taxon>
        <taxon>Actinomycetota</taxon>
        <taxon>Actinomycetes</taxon>
        <taxon>Kitasatosporales</taxon>
        <taxon>Streptomycetaceae</taxon>
        <taxon>Streptomyces</taxon>
        <taxon>Streptomyces violaceusniger group</taxon>
    </lineage>
</organism>
<sequence length="251" mass="26989">MGAGMTDAWSDHDVTALRVACYAADSRALVALLRTRDAEPVLQQCGDVLTAAVVRGVPAAVETAVRCLAALRVRSWEGDEVLADQLDAAIGGATPFLRPLPVDLEELFGLLEGDPAWGGGWVDLNTGECRSATADFGAPWGEAEPEDTGRRLHVACARSHAAYRDMEDFIAALDDRSLVDALGATITGRGAFRRFKDALAASPTEQRRYWLFSAERRHGRARTWLADHGYRPTPPAGSSRARPTPNAPGQP</sequence>
<dbReference type="EMBL" id="LK022848">
    <property type="protein sequence ID" value="CDR12674.1"/>
    <property type="molecule type" value="Genomic_DNA"/>
</dbReference>
<accession>A0A061A792</accession>
<feature type="region of interest" description="Disordered" evidence="1">
    <location>
        <begin position="223"/>
        <end position="251"/>
    </location>
</feature>
<proteinExistence type="predicted"/>
<dbReference type="AlphaFoldDB" id="A0A061A792"/>
<evidence type="ECO:0000256" key="1">
    <source>
        <dbReference type="SAM" id="MobiDB-lite"/>
    </source>
</evidence>